<dbReference type="EMBL" id="PHEX01000001">
    <property type="protein sequence ID" value="PKQ28937.1"/>
    <property type="molecule type" value="Genomic_DNA"/>
</dbReference>
<evidence type="ECO:0000259" key="1">
    <source>
        <dbReference type="SMART" id="SM00849"/>
    </source>
</evidence>
<gene>
    <name evidence="2" type="ORF">CVT63_00010</name>
</gene>
<protein>
    <recommendedName>
        <fullName evidence="1">Metallo-beta-lactamase domain-containing protein</fullName>
    </recommendedName>
</protein>
<dbReference type="InterPro" id="IPR036866">
    <property type="entry name" value="RibonucZ/Hydroxyglut_hydro"/>
</dbReference>
<dbReference type="PANTHER" id="PTHR46018:SF4">
    <property type="entry name" value="METALLO-HYDROLASE YHFI-RELATED"/>
    <property type="match status" value="1"/>
</dbReference>
<dbReference type="SMART" id="SM00849">
    <property type="entry name" value="Lactamase_B"/>
    <property type="match status" value="1"/>
</dbReference>
<dbReference type="PANTHER" id="PTHR46018">
    <property type="entry name" value="ZINC PHOSPHODIESTERASE ELAC PROTEIN 1"/>
    <property type="match status" value="1"/>
</dbReference>
<sequence>MSLKVTVCGSSGGYAGAGKACSGFLLQSESGTLLLDIGAGVLSNVLKHIEADQLDGLALTHMHYDHYSDIYGLCTARCFRETALPALPVLATADAKDIIASPLAERSRPGFFKCVKMIAPIPGEEIDIAGFNVMAKPSEHVVDGFIYRINVDDRTICYSGDTGRCDAVLEMACDVDLFICESTFTSEWFLSREGHLDAFESGQIAADAGVKSLLLTHLWPTLDPEIALVEASTRYNGPVDIAVEGLMLFVGPYPCAT</sequence>
<name>A0A2N3G888_9ACTN</name>
<evidence type="ECO:0000313" key="2">
    <source>
        <dbReference type="EMBL" id="PKQ28937.1"/>
    </source>
</evidence>
<reference evidence="2 3" key="1">
    <citation type="journal article" date="2017" name="ISME J.">
        <title>Potential for microbial H2 and metal transformations associated with novel bacteria and archaea in deep terrestrial subsurface sediments.</title>
        <authorList>
            <person name="Hernsdorf A.W."/>
            <person name="Amano Y."/>
            <person name="Miyakawa K."/>
            <person name="Ise K."/>
            <person name="Suzuki Y."/>
            <person name="Anantharaman K."/>
            <person name="Probst A."/>
            <person name="Burstein D."/>
            <person name="Thomas B.C."/>
            <person name="Banfield J.F."/>
        </authorList>
    </citation>
    <scope>NUCLEOTIDE SEQUENCE [LARGE SCALE GENOMIC DNA]</scope>
    <source>
        <strain evidence="2">HGW-Actinobacteria-3</strain>
    </source>
</reference>
<dbReference type="InterPro" id="IPR001279">
    <property type="entry name" value="Metallo-B-lactamas"/>
</dbReference>
<feature type="domain" description="Metallo-beta-lactamase" evidence="1">
    <location>
        <begin position="20"/>
        <end position="217"/>
    </location>
</feature>
<dbReference type="Gene3D" id="3.60.15.10">
    <property type="entry name" value="Ribonuclease Z/Hydroxyacylglutathione hydrolase-like"/>
    <property type="match status" value="1"/>
</dbReference>
<evidence type="ECO:0000313" key="3">
    <source>
        <dbReference type="Proteomes" id="UP000233654"/>
    </source>
</evidence>
<comment type="caution">
    <text evidence="2">The sequence shown here is derived from an EMBL/GenBank/DDBJ whole genome shotgun (WGS) entry which is preliminary data.</text>
</comment>
<proteinExistence type="predicted"/>
<dbReference type="SUPFAM" id="SSF56281">
    <property type="entry name" value="Metallo-hydrolase/oxidoreductase"/>
    <property type="match status" value="1"/>
</dbReference>
<dbReference type="AlphaFoldDB" id="A0A2N3G888"/>
<dbReference type="Proteomes" id="UP000233654">
    <property type="component" value="Unassembled WGS sequence"/>
</dbReference>
<dbReference type="Pfam" id="PF12706">
    <property type="entry name" value="Lactamase_B_2"/>
    <property type="match status" value="1"/>
</dbReference>
<dbReference type="GO" id="GO:0042781">
    <property type="term" value="F:3'-tRNA processing endoribonuclease activity"/>
    <property type="evidence" value="ECO:0007669"/>
    <property type="project" value="TreeGrafter"/>
</dbReference>
<organism evidence="2 3">
    <name type="scientific">Candidatus Anoxymicrobium japonicum</name>
    <dbReference type="NCBI Taxonomy" id="2013648"/>
    <lineage>
        <taxon>Bacteria</taxon>
        <taxon>Bacillati</taxon>
        <taxon>Actinomycetota</taxon>
        <taxon>Candidatus Geothermincolia</taxon>
        <taxon>Candidatus Geothermincolales</taxon>
        <taxon>Candidatus Anoxymicrobiaceae</taxon>
        <taxon>Candidatus Anoxymicrobium</taxon>
    </lineage>
</organism>
<accession>A0A2N3G888</accession>